<dbReference type="EMBL" id="SPNW01000040">
    <property type="protein sequence ID" value="TIA88295.1"/>
    <property type="molecule type" value="Genomic_DNA"/>
</dbReference>
<accession>A0A4T0FKT7</accession>
<keyword evidence="3" id="KW-1185">Reference proteome</keyword>
<feature type="region of interest" description="Disordered" evidence="1">
    <location>
        <begin position="138"/>
        <end position="193"/>
    </location>
</feature>
<proteinExistence type="predicted"/>
<feature type="compositionally biased region" description="Polar residues" evidence="1">
    <location>
        <begin position="90"/>
        <end position="112"/>
    </location>
</feature>
<dbReference type="AlphaFoldDB" id="A0A4T0FKT7"/>
<evidence type="ECO:0008006" key="4">
    <source>
        <dbReference type="Google" id="ProtNLM"/>
    </source>
</evidence>
<evidence type="ECO:0000256" key="1">
    <source>
        <dbReference type="SAM" id="MobiDB-lite"/>
    </source>
</evidence>
<organism evidence="2 3">
    <name type="scientific">Wallemia hederae</name>
    <dbReference type="NCBI Taxonomy" id="1540922"/>
    <lineage>
        <taxon>Eukaryota</taxon>
        <taxon>Fungi</taxon>
        <taxon>Dikarya</taxon>
        <taxon>Basidiomycota</taxon>
        <taxon>Wallemiomycotina</taxon>
        <taxon>Wallemiomycetes</taxon>
        <taxon>Wallemiales</taxon>
        <taxon>Wallemiaceae</taxon>
        <taxon>Wallemia</taxon>
    </lineage>
</organism>
<comment type="caution">
    <text evidence="2">The sequence shown here is derived from an EMBL/GenBank/DDBJ whole genome shotgun (WGS) entry which is preliminary data.</text>
</comment>
<feature type="compositionally biased region" description="Low complexity" evidence="1">
    <location>
        <begin position="184"/>
        <end position="193"/>
    </location>
</feature>
<gene>
    <name evidence="2" type="ORF">E3P99_02690</name>
</gene>
<reference evidence="2 3" key="1">
    <citation type="submission" date="2019-03" db="EMBL/GenBank/DDBJ databases">
        <title>Sequencing 23 genomes of Wallemia ichthyophaga.</title>
        <authorList>
            <person name="Gostincar C."/>
        </authorList>
    </citation>
    <scope>NUCLEOTIDE SEQUENCE [LARGE SCALE GENOMIC DNA]</scope>
    <source>
        <strain evidence="2 3">EXF-5753</strain>
    </source>
</reference>
<evidence type="ECO:0000313" key="3">
    <source>
        <dbReference type="Proteomes" id="UP000310189"/>
    </source>
</evidence>
<dbReference type="Proteomes" id="UP000310189">
    <property type="component" value="Unassembled WGS sequence"/>
</dbReference>
<sequence length="193" mass="21408">MLDPSVYLQNQGWKIGRGLHEHSISRPIAAPRKRNLNGIGRDRDDGHLFHSSLFDAAAKSIDIKIEDSSDDEDGDKDSDSDNNKAIPKSLSLSRTSTGILSTRTPSSVPSTQLAFEQAKQSIAKRKLYSRFRKGQTYTGGELQKFLQEPKQRVPETQQPKPSKKKRKAEGESGKSKSSKKSSKNKGNAWADLL</sequence>
<evidence type="ECO:0000313" key="2">
    <source>
        <dbReference type="EMBL" id="TIA88295.1"/>
    </source>
</evidence>
<name>A0A4T0FKT7_9BASI</name>
<protein>
    <recommendedName>
        <fullName evidence="4">G-patch domain-containing protein</fullName>
    </recommendedName>
</protein>
<feature type="region of interest" description="Disordered" evidence="1">
    <location>
        <begin position="65"/>
        <end position="112"/>
    </location>
</feature>
<dbReference type="OrthoDB" id="3366546at2759"/>